<dbReference type="GO" id="GO:0005829">
    <property type="term" value="C:cytosol"/>
    <property type="evidence" value="ECO:0007669"/>
    <property type="project" value="TreeGrafter"/>
</dbReference>
<evidence type="ECO:0000256" key="2">
    <source>
        <dbReference type="ARBA" id="ARBA00012338"/>
    </source>
</evidence>
<evidence type="ECO:0000313" key="9">
    <source>
        <dbReference type="Proteomes" id="UP000540506"/>
    </source>
</evidence>
<dbReference type="InterPro" id="IPR024083">
    <property type="entry name" value="Fumarase/histidase_N"/>
</dbReference>
<dbReference type="Gene3D" id="1.20.200.10">
    <property type="entry name" value="Fumarase/aspartase (Central domain)"/>
    <property type="match status" value="1"/>
</dbReference>
<keyword evidence="9" id="KW-1185">Reference proteome</keyword>
<reference evidence="8 9" key="1">
    <citation type="submission" date="2020-08" db="EMBL/GenBank/DDBJ databases">
        <title>Sequencing the genomes of 1000 actinobacteria strains.</title>
        <authorList>
            <person name="Klenk H.-P."/>
        </authorList>
    </citation>
    <scope>NUCLEOTIDE SEQUENCE [LARGE SCALE GENOMIC DNA]</scope>
    <source>
        <strain evidence="8 9">DSM 41654</strain>
    </source>
</reference>
<name>A0A7W7R7K8_KITKI</name>
<dbReference type="Pfam" id="PF14698">
    <property type="entry name" value="ASL_C2"/>
    <property type="match status" value="1"/>
</dbReference>
<dbReference type="InterPro" id="IPR000362">
    <property type="entry name" value="Fumarate_lyase_fam"/>
</dbReference>
<organism evidence="8 9">
    <name type="scientific">Kitasatospora kifunensis</name>
    <name type="common">Streptomyces kifunensis</name>
    <dbReference type="NCBI Taxonomy" id="58351"/>
    <lineage>
        <taxon>Bacteria</taxon>
        <taxon>Bacillati</taxon>
        <taxon>Actinomycetota</taxon>
        <taxon>Actinomycetes</taxon>
        <taxon>Kitasatosporales</taxon>
        <taxon>Streptomycetaceae</taxon>
        <taxon>Kitasatospora</taxon>
    </lineage>
</organism>
<proteinExistence type="predicted"/>
<dbReference type="EC" id="4.3.2.1" evidence="2"/>
<keyword evidence="3" id="KW-0055">Arginine biosynthesis</keyword>
<dbReference type="Proteomes" id="UP000540506">
    <property type="component" value="Unassembled WGS sequence"/>
</dbReference>
<keyword evidence="4" id="KW-0028">Amino-acid biosynthesis</keyword>
<evidence type="ECO:0000259" key="7">
    <source>
        <dbReference type="Pfam" id="PF14698"/>
    </source>
</evidence>
<comment type="pathway">
    <text evidence="1">Amino-acid biosynthesis; L-arginine biosynthesis; L-arginine from L-ornithine and carbamoyl phosphate: step 3/3.</text>
</comment>
<comment type="caution">
    <text evidence="8">The sequence shown here is derived from an EMBL/GenBank/DDBJ whole genome shotgun (WGS) entry which is preliminary data.</text>
</comment>
<dbReference type="InterPro" id="IPR029419">
    <property type="entry name" value="Arg_succ_lyase_C"/>
</dbReference>
<protein>
    <recommendedName>
        <fullName evidence="2">argininosuccinate lyase</fullName>
        <ecNumber evidence="2">4.3.2.1</ecNumber>
    </recommendedName>
</protein>
<sequence>MSPSVPNGYLGSEARITRGPAREMVEAGYAAEIADAALLHHGLGLADLVHLLTLHEMGVVPDAAASELACEILQITQTPASAFPYAPVYGDAYNSRERELERRLGPTAGWLHTSRTRREAGRIAFRLALRDQLLDLHEAVAGFVVALSRQACAHADTVWADNTYLQPAQPSTFGHYLGGFGEEVSRHLDRLESAYALADRSPAGVGGVGGPRLPFERERLADRLGFASVGAHTRDAMWAIDGVTDAALAAVHSAITADRLAEDLEIFTSPGFGYVSLDPSLCRASVLMPQKRNPYALAVVRATASSLIGKATGLLVTARTPSARTDNWLHTYGEVTQALELGRRVVALTAEAVRTLQVDEAALRTVAGAHFTGSADLAEELVLRCGVDYRSAYRVVGRAVADAVAAGQTTLTSADLGRAAKALLGHSLALGDRTVQETLDPERIVATRTVTGGSAPERVREHARALAERAADAAQWRKRQRVRIRSAEDRLLSEARALAEGRQRDAGNVL</sequence>
<dbReference type="RefSeq" id="WP_184940656.1">
    <property type="nucleotide sequence ID" value="NZ_JACHJV010000001.1"/>
</dbReference>
<dbReference type="EMBL" id="JACHJV010000001">
    <property type="protein sequence ID" value="MBB4926905.1"/>
    <property type="molecule type" value="Genomic_DNA"/>
</dbReference>
<dbReference type="GO" id="GO:0004056">
    <property type="term" value="F:argininosuccinate lyase activity"/>
    <property type="evidence" value="ECO:0007669"/>
    <property type="project" value="UniProtKB-EC"/>
</dbReference>
<evidence type="ECO:0000256" key="1">
    <source>
        <dbReference type="ARBA" id="ARBA00004941"/>
    </source>
</evidence>
<dbReference type="PRINTS" id="PR00145">
    <property type="entry name" value="ARGSUCLYASE"/>
</dbReference>
<dbReference type="GO" id="GO:0042450">
    <property type="term" value="P:L-arginine biosynthetic process via ornithine"/>
    <property type="evidence" value="ECO:0007669"/>
    <property type="project" value="InterPro"/>
</dbReference>
<feature type="domain" description="Fumarate lyase N-terminal" evidence="6">
    <location>
        <begin position="82"/>
        <end position="309"/>
    </location>
</feature>
<dbReference type="Pfam" id="PF00206">
    <property type="entry name" value="Lyase_1"/>
    <property type="match status" value="1"/>
</dbReference>
<dbReference type="PRINTS" id="PR00149">
    <property type="entry name" value="FUMRATELYASE"/>
</dbReference>
<evidence type="ECO:0000256" key="4">
    <source>
        <dbReference type="ARBA" id="ARBA00022605"/>
    </source>
</evidence>
<dbReference type="Gene3D" id="1.10.40.30">
    <property type="entry name" value="Fumarase/aspartase (C-terminal domain)"/>
    <property type="match status" value="1"/>
</dbReference>
<dbReference type="InterPro" id="IPR008948">
    <property type="entry name" value="L-Aspartase-like"/>
</dbReference>
<evidence type="ECO:0000313" key="8">
    <source>
        <dbReference type="EMBL" id="MBB4926905.1"/>
    </source>
</evidence>
<keyword evidence="5 8" id="KW-0456">Lyase</keyword>
<dbReference type="SUPFAM" id="SSF48557">
    <property type="entry name" value="L-aspartase-like"/>
    <property type="match status" value="1"/>
</dbReference>
<dbReference type="InterPro" id="IPR009049">
    <property type="entry name" value="Argininosuccinate_lyase"/>
</dbReference>
<evidence type="ECO:0000259" key="6">
    <source>
        <dbReference type="Pfam" id="PF00206"/>
    </source>
</evidence>
<accession>A0A7W7R7K8</accession>
<feature type="domain" description="Argininosuccinate lyase C-terminal" evidence="7">
    <location>
        <begin position="374"/>
        <end position="446"/>
    </location>
</feature>
<dbReference type="AlphaFoldDB" id="A0A7W7R7K8"/>
<evidence type="ECO:0000256" key="3">
    <source>
        <dbReference type="ARBA" id="ARBA00022571"/>
    </source>
</evidence>
<dbReference type="Gene3D" id="1.10.275.10">
    <property type="entry name" value="Fumarase/aspartase (N-terminal domain)"/>
    <property type="match status" value="1"/>
</dbReference>
<dbReference type="PANTHER" id="PTHR43814">
    <property type="entry name" value="ARGININOSUCCINATE LYASE"/>
    <property type="match status" value="1"/>
</dbReference>
<dbReference type="PANTHER" id="PTHR43814:SF1">
    <property type="entry name" value="ARGININOSUCCINATE LYASE"/>
    <property type="match status" value="1"/>
</dbReference>
<gene>
    <name evidence="8" type="ORF">FHR34_005898</name>
</gene>
<evidence type="ECO:0000256" key="5">
    <source>
        <dbReference type="ARBA" id="ARBA00023239"/>
    </source>
</evidence>
<dbReference type="UniPathway" id="UPA00068">
    <property type="reaction ID" value="UER00114"/>
</dbReference>
<dbReference type="InterPro" id="IPR022761">
    <property type="entry name" value="Fumarate_lyase_N"/>
</dbReference>